<dbReference type="InterPro" id="IPR011990">
    <property type="entry name" value="TPR-like_helical_dom_sf"/>
</dbReference>
<proteinExistence type="predicted"/>
<comment type="caution">
    <text evidence="1">The sequence shown here is derived from an EMBL/GenBank/DDBJ whole genome shotgun (WGS) entry which is preliminary data.</text>
</comment>
<dbReference type="AlphaFoldDB" id="A0A0A2KAY0"/>
<accession>A0A0A2KAY0</accession>
<dbReference type="SUPFAM" id="SSF48452">
    <property type="entry name" value="TPR-like"/>
    <property type="match status" value="1"/>
</dbReference>
<protein>
    <submittedName>
        <fullName evidence="1">Tetratricopeptide-like helical</fullName>
    </submittedName>
</protein>
<dbReference type="HOGENOM" id="CLU_1069996_0_0_1"/>
<gene>
    <name evidence="1" type="ORF">PITC_012900</name>
</gene>
<evidence type="ECO:0000313" key="2">
    <source>
        <dbReference type="Proteomes" id="UP000030104"/>
    </source>
</evidence>
<dbReference type="Proteomes" id="UP000030104">
    <property type="component" value="Unassembled WGS sequence"/>
</dbReference>
<dbReference type="PhylomeDB" id="A0A0A2KAY0"/>
<organism evidence="1 2">
    <name type="scientific">Penicillium italicum</name>
    <name type="common">Blue mold</name>
    <dbReference type="NCBI Taxonomy" id="40296"/>
    <lineage>
        <taxon>Eukaryota</taxon>
        <taxon>Fungi</taxon>
        <taxon>Dikarya</taxon>
        <taxon>Ascomycota</taxon>
        <taxon>Pezizomycotina</taxon>
        <taxon>Eurotiomycetes</taxon>
        <taxon>Eurotiomycetidae</taxon>
        <taxon>Eurotiales</taxon>
        <taxon>Aspergillaceae</taxon>
        <taxon>Penicillium</taxon>
    </lineage>
</organism>
<dbReference type="EMBL" id="JQGA01001610">
    <property type="protein sequence ID" value="KGO64053.1"/>
    <property type="molecule type" value="Genomic_DNA"/>
</dbReference>
<name>A0A0A2KAY0_PENIT</name>
<dbReference type="Gene3D" id="1.25.40.10">
    <property type="entry name" value="Tetratricopeptide repeat domain"/>
    <property type="match status" value="1"/>
</dbReference>
<reference evidence="1 2" key="1">
    <citation type="journal article" date="2015" name="Mol. Plant Microbe Interact.">
        <title>Genome, transcriptome, and functional analyses of Penicillium expansum provide new insights into secondary metabolism and pathogenicity.</title>
        <authorList>
            <person name="Ballester A.R."/>
            <person name="Marcet-Houben M."/>
            <person name="Levin E."/>
            <person name="Sela N."/>
            <person name="Selma-Lazaro C."/>
            <person name="Carmona L."/>
            <person name="Wisniewski M."/>
            <person name="Droby S."/>
            <person name="Gonzalez-Candelas L."/>
            <person name="Gabaldon T."/>
        </authorList>
    </citation>
    <scope>NUCLEOTIDE SEQUENCE [LARGE SCALE GENOMIC DNA]</scope>
    <source>
        <strain evidence="1 2">PHI-1</strain>
    </source>
</reference>
<sequence>MALTTISPQPRIIQIDLEGGLASHKGQVLARPCDLREAAWCAENLADSIASTNEFLEAVHFQEKARDHWLDWAKDNSQDKVEWPAILKWGMGTNLIWAGRNSHSRDILTQGLRQLESAKTTNYSLGTVDRADGDFKSAERHFTEAYNKWISGDNLLSDPFCGACVYRIGCATLDQGKLETAIKHLREASVITERHKVRMPVERARSLFKLSEGLAKDPRGYEELRRLSEESTRLLLSRSPQAKATNLEKTYDDLIFIWLQ</sequence>
<dbReference type="OrthoDB" id="6161812at2759"/>
<evidence type="ECO:0000313" key="1">
    <source>
        <dbReference type="EMBL" id="KGO64053.1"/>
    </source>
</evidence>
<keyword evidence="2" id="KW-1185">Reference proteome</keyword>